<dbReference type="GO" id="GO:0005524">
    <property type="term" value="F:ATP binding"/>
    <property type="evidence" value="ECO:0007669"/>
    <property type="project" value="UniProtKB-KW"/>
</dbReference>
<dbReference type="PANTHER" id="PTHR43289:SF30">
    <property type="entry name" value="NON-SPECIFIC SERINE_THREONINE PROTEIN KINASE"/>
    <property type="match status" value="1"/>
</dbReference>
<dbReference type="SUPFAM" id="SSF56112">
    <property type="entry name" value="Protein kinase-like (PK-like)"/>
    <property type="match status" value="1"/>
</dbReference>
<keyword evidence="3" id="KW-0418">Kinase</keyword>
<feature type="domain" description="Protein kinase" evidence="5">
    <location>
        <begin position="29"/>
        <end position="342"/>
    </location>
</feature>
<dbReference type="Pfam" id="PF00069">
    <property type="entry name" value="Pkinase"/>
    <property type="match status" value="1"/>
</dbReference>
<evidence type="ECO:0000256" key="1">
    <source>
        <dbReference type="ARBA" id="ARBA00022679"/>
    </source>
</evidence>
<dbReference type="PANTHER" id="PTHR43289">
    <property type="entry name" value="MITOGEN-ACTIVATED PROTEIN KINASE KINASE KINASE 20-RELATED"/>
    <property type="match status" value="1"/>
</dbReference>
<protein>
    <recommendedName>
        <fullName evidence="5">Protein kinase domain-containing protein</fullName>
    </recommendedName>
</protein>
<organism evidence="6 7">
    <name type="scientific">Hyalangium minutum</name>
    <dbReference type="NCBI Taxonomy" id="394096"/>
    <lineage>
        <taxon>Bacteria</taxon>
        <taxon>Pseudomonadati</taxon>
        <taxon>Myxococcota</taxon>
        <taxon>Myxococcia</taxon>
        <taxon>Myxococcales</taxon>
        <taxon>Cystobacterineae</taxon>
        <taxon>Archangiaceae</taxon>
        <taxon>Hyalangium</taxon>
    </lineage>
</organism>
<dbReference type="STRING" id="394096.DB31_4549"/>
<dbReference type="AlphaFoldDB" id="A0A085VZR2"/>
<dbReference type="Gene3D" id="1.10.510.10">
    <property type="entry name" value="Transferase(Phosphotransferase) domain 1"/>
    <property type="match status" value="1"/>
</dbReference>
<gene>
    <name evidence="6" type="ORF">DB31_4549</name>
</gene>
<dbReference type="EMBL" id="JMCB01000026">
    <property type="protein sequence ID" value="KFE60925.1"/>
    <property type="molecule type" value="Genomic_DNA"/>
</dbReference>
<evidence type="ECO:0000259" key="5">
    <source>
        <dbReference type="PROSITE" id="PS50011"/>
    </source>
</evidence>
<comment type="caution">
    <text evidence="6">The sequence shown here is derived from an EMBL/GenBank/DDBJ whole genome shotgun (WGS) entry which is preliminary data.</text>
</comment>
<dbReference type="InterPro" id="IPR011009">
    <property type="entry name" value="Kinase-like_dom_sf"/>
</dbReference>
<dbReference type="GO" id="GO:0004674">
    <property type="term" value="F:protein serine/threonine kinase activity"/>
    <property type="evidence" value="ECO:0007669"/>
    <property type="project" value="TreeGrafter"/>
</dbReference>
<keyword evidence="1" id="KW-0808">Transferase</keyword>
<dbReference type="PROSITE" id="PS50011">
    <property type="entry name" value="PROTEIN_KINASE_DOM"/>
    <property type="match status" value="1"/>
</dbReference>
<dbReference type="Proteomes" id="UP000028725">
    <property type="component" value="Unassembled WGS sequence"/>
</dbReference>
<evidence type="ECO:0000256" key="3">
    <source>
        <dbReference type="ARBA" id="ARBA00022777"/>
    </source>
</evidence>
<dbReference type="CDD" id="cd14014">
    <property type="entry name" value="STKc_PknB_like"/>
    <property type="match status" value="1"/>
</dbReference>
<dbReference type="RefSeq" id="WP_083969187.1">
    <property type="nucleotide sequence ID" value="NZ_JMCB01000026.1"/>
</dbReference>
<name>A0A085VZR2_9BACT</name>
<evidence type="ECO:0000313" key="6">
    <source>
        <dbReference type="EMBL" id="KFE60925.1"/>
    </source>
</evidence>
<evidence type="ECO:0000256" key="2">
    <source>
        <dbReference type="ARBA" id="ARBA00022741"/>
    </source>
</evidence>
<dbReference type="InterPro" id="IPR000719">
    <property type="entry name" value="Prot_kinase_dom"/>
</dbReference>
<proteinExistence type="predicted"/>
<keyword evidence="4" id="KW-0067">ATP-binding</keyword>
<evidence type="ECO:0000256" key="4">
    <source>
        <dbReference type="ARBA" id="ARBA00022840"/>
    </source>
</evidence>
<reference evidence="6 7" key="1">
    <citation type="submission" date="2014-04" db="EMBL/GenBank/DDBJ databases">
        <title>Genome assembly of Hyalangium minutum DSM 14724.</title>
        <authorList>
            <person name="Sharma G."/>
            <person name="Subramanian S."/>
        </authorList>
    </citation>
    <scope>NUCLEOTIDE SEQUENCE [LARGE SCALE GENOMIC DNA]</scope>
    <source>
        <strain evidence="6 7">DSM 14724</strain>
    </source>
</reference>
<accession>A0A085VZR2</accession>
<sequence length="377" mass="41766">MARSLQSWSIPGVILFSQGELSYEVDLSRPLAQDLAQSRVGERCIPAWERTEKKRLREVLVRTLPAASGLDEVQFRMRARLREEARLATFLRHPKIARTFGPYEIQGVLYVVTERVAGASLNTLINQSMMREVVLSPAFCLYVGAEAASALHHAHTCTDETGAPLGIVHRDVNPARIFLGPEGGVLLTDFARARSLLPGRVATTLPRPQGDVFYCSPEALLGEEQDARSDLFSLGLVLLELATWHHVYNLGHLRPSELEAALPPQVKRRVLEASFMATRAELPEHAEDCILRAAALTRRDVEEITQRLAEPLRSILRRLLQRQPEERYPSAAAVEADLRAGLEGLGVPYGAQEALEEVLESLTDVGVPARRAEQARG</sequence>
<keyword evidence="7" id="KW-1185">Reference proteome</keyword>
<keyword evidence="2" id="KW-0547">Nucleotide-binding</keyword>
<evidence type="ECO:0000313" key="7">
    <source>
        <dbReference type="Proteomes" id="UP000028725"/>
    </source>
</evidence>